<feature type="domain" description="Hydroxymethylglutaryl-coenzyme A synthase N-terminal" evidence="2">
    <location>
        <begin position="4"/>
        <end position="169"/>
    </location>
</feature>
<evidence type="ECO:0000256" key="1">
    <source>
        <dbReference type="ARBA" id="ARBA00022679"/>
    </source>
</evidence>
<dbReference type="RefSeq" id="WP_216834416.1">
    <property type="nucleotide sequence ID" value="NZ_JAFNJS010000001.1"/>
</dbReference>
<evidence type="ECO:0000313" key="5">
    <source>
        <dbReference type="Proteomes" id="UP001595420"/>
    </source>
</evidence>
<evidence type="ECO:0000259" key="2">
    <source>
        <dbReference type="Pfam" id="PF01154"/>
    </source>
</evidence>
<sequence length="413" mass="44386">MSDAIGIEDLGVYAGRASLDVAMLAEARGLNQARFANLLMRRKSLCAPWEDAVSFAVNAARPVVAALAPAQRQAIELVIVATESGLDWGKSAATYVHHHLELPKHCRLFEVKQACYGGTAALQMAAAMVAASPNPEARALVIATDLGRPVPHSYAEPSQGSAAVALLVSRNPVVLALESGASGVHGYEVMDACRPTPEIETGDADLSVLSYLDCLEHSFRAYVAQQPGVDFVSHFSRLAWHTPFGGMVKGAHRNMMRKFRQAPPSAAEADFEARLRGSLLFCQEVGNIYSGTVFLALAGALASSDFAPQGPERIGLFSYGSGCCSEFYSGLADARSAAAVRARGIGAALQARRPMDMPRYEALIARTRDGLVGTKQITVARDGLEQLWEEGFSGTGLLVLDRIENYQRRYRWA</sequence>
<accession>A0ABV7BRK9</accession>
<keyword evidence="1" id="KW-0808">Transferase</keyword>
<comment type="caution">
    <text evidence="4">The sequence shown here is derived from an EMBL/GenBank/DDBJ whole genome shotgun (WGS) entry which is preliminary data.</text>
</comment>
<dbReference type="InterPro" id="IPR013528">
    <property type="entry name" value="HMG_CoA_synth_N"/>
</dbReference>
<organism evidence="4 5">
    <name type="scientific">Falsiroseomonas tokyonensis</name>
    <dbReference type="NCBI Taxonomy" id="430521"/>
    <lineage>
        <taxon>Bacteria</taxon>
        <taxon>Pseudomonadati</taxon>
        <taxon>Pseudomonadota</taxon>
        <taxon>Alphaproteobacteria</taxon>
        <taxon>Acetobacterales</taxon>
        <taxon>Roseomonadaceae</taxon>
        <taxon>Falsiroseomonas</taxon>
    </lineage>
</organism>
<protein>
    <submittedName>
        <fullName evidence="4">Hydroxymethylglutaryl-CoA synthase family protein</fullName>
    </submittedName>
</protein>
<feature type="domain" description="Hydroxymethylglutaryl-coenzyme A synthase C-terminal" evidence="3">
    <location>
        <begin position="265"/>
        <end position="365"/>
    </location>
</feature>
<dbReference type="Pfam" id="PF08540">
    <property type="entry name" value="HMG_CoA_synt_C"/>
    <property type="match status" value="1"/>
</dbReference>
<reference evidence="5" key="1">
    <citation type="journal article" date="2019" name="Int. J. Syst. Evol. Microbiol.">
        <title>The Global Catalogue of Microorganisms (GCM) 10K type strain sequencing project: providing services to taxonomists for standard genome sequencing and annotation.</title>
        <authorList>
            <consortium name="The Broad Institute Genomics Platform"/>
            <consortium name="The Broad Institute Genome Sequencing Center for Infectious Disease"/>
            <person name="Wu L."/>
            <person name="Ma J."/>
        </authorList>
    </citation>
    <scope>NUCLEOTIDE SEQUENCE [LARGE SCALE GENOMIC DNA]</scope>
    <source>
        <strain evidence="5">CGMCC 1.16855</strain>
    </source>
</reference>
<evidence type="ECO:0000259" key="3">
    <source>
        <dbReference type="Pfam" id="PF08540"/>
    </source>
</evidence>
<dbReference type="EMBL" id="JBHRSB010000001">
    <property type="protein sequence ID" value="MFC2998814.1"/>
    <property type="molecule type" value="Genomic_DNA"/>
</dbReference>
<keyword evidence="5" id="KW-1185">Reference proteome</keyword>
<dbReference type="InterPro" id="IPR013746">
    <property type="entry name" value="HMG_CoA_synt_C_dom"/>
</dbReference>
<dbReference type="Pfam" id="PF01154">
    <property type="entry name" value="HMG_CoA_synt_N"/>
    <property type="match status" value="1"/>
</dbReference>
<dbReference type="PANTHER" id="PTHR43323:SF2">
    <property type="entry name" value="HYDROXYMETHYLGLUTARYL-COA SYNTHASE"/>
    <property type="match status" value="1"/>
</dbReference>
<dbReference type="CDD" id="cd00827">
    <property type="entry name" value="init_cond_enzymes"/>
    <property type="match status" value="1"/>
</dbReference>
<proteinExistence type="predicted"/>
<dbReference type="PANTHER" id="PTHR43323">
    <property type="entry name" value="3-HYDROXY-3-METHYLGLUTARYL COENZYME A SYNTHASE"/>
    <property type="match status" value="1"/>
</dbReference>
<name>A0ABV7BRK9_9PROT</name>
<gene>
    <name evidence="4" type="ORF">ACFOD3_02855</name>
</gene>
<dbReference type="Proteomes" id="UP001595420">
    <property type="component" value="Unassembled WGS sequence"/>
</dbReference>
<evidence type="ECO:0000313" key="4">
    <source>
        <dbReference type="EMBL" id="MFC2998814.1"/>
    </source>
</evidence>